<evidence type="ECO:0000313" key="3">
    <source>
        <dbReference type="Proteomes" id="UP001201980"/>
    </source>
</evidence>
<evidence type="ECO:0000256" key="1">
    <source>
        <dbReference type="SAM" id="Phobius"/>
    </source>
</evidence>
<feature type="transmembrane region" description="Helical" evidence="1">
    <location>
        <begin position="422"/>
        <end position="445"/>
    </location>
</feature>
<name>A0AAD5WN74_9PEZI</name>
<keyword evidence="1" id="KW-0812">Transmembrane</keyword>
<protein>
    <submittedName>
        <fullName evidence="2">Uncharacterized protein</fullName>
    </submittedName>
</protein>
<keyword evidence="1" id="KW-1133">Transmembrane helix</keyword>
<evidence type="ECO:0000313" key="2">
    <source>
        <dbReference type="EMBL" id="KAJ2892870.1"/>
    </source>
</evidence>
<dbReference type="Proteomes" id="UP001201980">
    <property type="component" value="Unassembled WGS sequence"/>
</dbReference>
<accession>A0AAD5WN74</accession>
<gene>
    <name evidence="2" type="ORF">MKZ38_009272</name>
</gene>
<proteinExistence type="predicted"/>
<keyword evidence="1" id="KW-0472">Membrane</keyword>
<dbReference type="AlphaFoldDB" id="A0AAD5WN74"/>
<organism evidence="2 3">
    <name type="scientific">Zalerion maritima</name>
    <dbReference type="NCBI Taxonomy" id="339359"/>
    <lineage>
        <taxon>Eukaryota</taxon>
        <taxon>Fungi</taxon>
        <taxon>Dikarya</taxon>
        <taxon>Ascomycota</taxon>
        <taxon>Pezizomycotina</taxon>
        <taxon>Sordariomycetes</taxon>
        <taxon>Lulworthiomycetidae</taxon>
        <taxon>Lulworthiales</taxon>
        <taxon>Lulworthiaceae</taxon>
        <taxon>Zalerion</taxon>
    </lineage>
</organism>
<reference evidence="2" key="1">
    <citation type="submission" date="2022-07" db="EMBL/GenBank/DDBJ databases">
        <title>Draft genome sequence of Zalerion maritima ATCC 34329, a (micro)plastics degrading marine fungus.</title>
        <authorList>
            <person name="Paco A."/>
            <person name="Goncalves M.F.M."/>
            <person name="Rocha-Santos T.A.P."/>
            <person name="Alves A."/>
        </authorList>
    </citation>
    <scope>NUCLEOTIDE SEQUENCE</scope>
    <source>
        <strain evidence="2">ATCC 34329</strain>
    </source>
</reference>
<keyword evidence="3" id="KW-1185">Reference proteome</keyword>
<comment type="caution">
    <text evidence="2">The sequence shown here is derived from an EMBL/GenBank/DDBJ whole genome shotgun (WGS) entry which is preliminary data.</text>
</comment>
<sequence length="474" mass="52200">MTILVVAESKINLAAWTGKEGHGAVIVFQEPTSRVVRYSLCSNTTMPSIPTGDDDENYIKPPVDHPPRQGTSISGSHWKGNETGKDGVFIFYQEDSGRLVGTKHSCHPANGLYEQTPIETLNFVVFNDLWPLHSEDTEIETLMQDYNLGDDLHIYRAFYRDTSGNIEQNRIDGQGATVRTHVSQLRPPNRALGVFVGARSEATIKGGVLSGFMVVSLVPHQLFRSTGAAMQISHFSESSLSMDIRTFPSPLPEPLASATNETAATEFMSLSGSFLNGGSKGQEDDGMLSQWGEDIEHIKISHRVGGGSRDDADEASVWYIGNDSNLYGVSLSGINQPSNRGALQWMKIPREEESKWPRAHLYHHDLSLVTTPSDDDLKIFYVSYCCNIVQLHYANGEWEDARAITTGPIKGCETKSSTEIPWLWIGIGIGAGALVLLAIVLVLWCSCRRRSRGKKETSMNQVVVSFPADPKGRK</sequence>
<dbReference type="EMBL" id="JAKWBI020000705">
    <property type="protein sequence ID" value="KAJ2892870.1"/>
    <property type="molecule type" value="Genomic_DNA"/>
</dbReference>
<dbReference type="Gene3D" id="1.20.5.930">
    <property type="entry name" value="Bicelle-embedded integrin alpha(iib) transmembrane segment"/>
    <property type="match status" value="1"/>
</dbReference>